<dbReference type="EMBL" id="JAFJZZ010000002">
    <property type="protein sequence ID" value="MBN7773138.1"/>
    <property type="molecule type" value="Genomic_DNA"/>
</dbReference>
<sequence>MRYWLEVAFGMIAASSTAFSKHMLSKFKKIKKEQEAQSKGIQALLRDRIETSYYYYQERCSITLHGLENVNAMYEEYQNLGGNGTVTKLVEDIRKLPVMDD</sequence>
<dbReference type="Proteomes" id="UP000664545">
    <property type="component" value="Unassembled WGS sequence"/>
</dbReference>
<organism evidence="1 2">
    <name type="scientific">Clostridium aminobutyricum</name>
    <dbReference type="NCBI Taxonomy" id="33953"/>
    <lineage>
        <taxon>Bacteria</taxon>
        <taxon>Bacillati</taxon>
        <taxon>Bacillota</taxon>
        <taxon>Clostridia</taxon>
        <taxon>Eubacteriales</taxon>
        <taxon>Clostridiaceae</taxon>
        <taxon>Clostridium</taxon>
    </lineage>
</organism>
<protein>
    <submittedName>
        <fullName evidence="1">Uncharacterized protein</fullName>
    </submittedName>
</protein>
<reference evidence="1" key="1">
    <citation type="submission" date="2021-02" db="EMBL/GenBank/DDBJ databases">
        <title>Abyssanaerobacter marinus gen.nov., sp., nov, anaerobic bacterium isolated from the Onnuri vent field of Indian Ocean and suggestion of Mogibacteriaceae fam. nov., and proposal of reclassification of ambiguous this family's genus member.</title>
        <authorList>
            <person name="Kim Y.J."/>
            <person name="Yang J.-A."/>
        </authorList>
    </citation>
    <scope>NUCLEOTIDE SEQUENCE</scope>
    <source>
        <strain evidence="1">DSM 2634</strain>
    </source>
</reference>
<keyword evidence="2" id="KW-1185">Reference proteome</keyword>
<comment type="caution">
    <text evidence="1">The sequence shown here is derived from an EMBL/GenBank/DDBJ whole genome shotgun (WGS) entry which is preliminary data.</text>
</comment>
<name>A0A939D9B3_CLOAM</name>
<evidence type="ECO:0000313" key="1">
    <source>
        <dbReference type="EMBL" id="MBN7773138.1"/>
    </source>
</evidence>
<accession>A0A939D9B3</accession>
<dbReference type="AlphaFoldDB" id="A0A939D9B3"/>
<evidence type="ECO:0000313" key="2">
    <source>
        <dbReference type="Proteomes" id="UP000664545"/>
    </source>
</evidence>
<gene>
    <name evidence="1" type="ORF">JYB65_07170</name>
</gene>
<dbReference type="RefSeq" id="WP_206581973.1">
    <property type="nucleotide sequence ID" value="NZ_JAFJZZ010000002.1"/>
</dbReference>
<proteinExistence type="predicted"/>